<dbReference type="PRINTS" id="PR00387">
    <property type="entry name" value="PDIESTERASE1"/>
</dbReference>
<dbReference type="GO" id="GO:0046872">
    <property type="term" value="F:metal ion binding"/>
    <property type="evidence" value="ECO:0007669"/>
    <property type="project" value="UniProtKB-KW"/>
</dbReference>
<dbReference type="EC" id="3.1.4.-" evidence="5"/>
<evidence type="ECO:0000256" key="5">
    <source>
        <dbReference type="RuleBase" id="RU363067"/>
    </source>
</evidence>
<keyword evidence="2 4" id="KW-0479">Metal-binding</keyword>
<keyword evidence="6" id="KW-0175">Coiled coil</keyword>
<dbReference type="SUPFAM" id="SSF109604">
    <property type="entry name" value="HD-domain/PDEase-like"/>
    <property type="match status" value="1"/>
</dbReference>
<dbReference type="Pfam" id="PF01590">
    <property type="entry name" value="GAF"/>
    <property type="match status" value="1"/>
</dbReference>
<reference evidence="8 9" key="1">
    <citation type="journal article" date="2007" name="Nature">
        <title>Genome of the marsupial Monodelphis domestica reveals innovation in non-coding sequences.</title>
        <authorList>
            <person name="Mikkelsen T.S."/>
            <person name="Wakefield M.J."/>
            <person name="Aken B."/>
            <person name="Amemiya C.T."/>
            <person name="Chang J.L."/>
            <person name="Duke S."/>
            <person name="Garber M."/>
            <person name="Gentles A.J."/>
            <person name="Goodstadt L."/>
            <person name="Heger A."/>
            <person name="Jurka J."/>
            <person name="Kamal M."/>
            <person name="Mauceli E."/>
            <person name="Searle S.M."/>
            <person name="Sharpe T."/>
            <person name="Baker M.L."/>
            <person name="Batzer M.A."/>
            <person name="Benos P.V."/>
            <person name="Belov K."/>
            <person name="Clamp M."/>
            <person name="Cook A."/>
            <person name="Cuff J."/>
            <person name="Das R."/>
            <person name="Davidow L."/>
            <person name="Deakin J.E."/>
            <person name="Fazzari M.J."/>
            <person name="Glass J.L."/>
            <person name="Grabherr M."/>
            <person name="Greally J.M."/>
            <person name="Gu W."/>
            <person name="Hore T.A."/>
            <person name="Huttley G.A."/>
            <person name="Kleber M."/>
            <person name="Jirtle R.L."/>
            <person name="Koina E."/>
            <person name="Lee J.T."/>
            <person name="Mahony S."/>
            <person name="Marra M.A."/>
            <person name="Miller R.D."/>
            <person name="Nicholls R.D."/>
            <person name="Oda M."/>
            <person name="Papenfuss A.T."/>
            <person name="Parra Z.E."/>
            <person name="Pollock D.D."/>
            <person name="Ray D.A."/>
            <person name="Schein J.E."/>
            <person name="Speed T.P."/>
            <person name="Thompson K."/>
            <person name="VandeBerg J.L."/>
            <person name="Wade C.M."/>
            <person name="Walker J.A."/>
            <person name="Waters P.D."/>
            <person name="Webber C."/>
            <person name="Weidman J.R."/>
            <person name="Xie X."/>
            <person name="Zody M.C."/>
            <person name="Baldwin J."/>
            <person name="Abdouelleil A."/>
            <person name="Abdulkadir J."/>
            <person name="Abebe A."/>
            <person name="Abera B."/>
            <person name="Abreu J."/>
            <person name="Acer S.C."/>
            <person name="Aftuck L."/>
            <person name="Alexander A."/>
            <person name="An P."/>
            <person name="Anderson E."/>
            <person name="Anderson S."/>
            <person name="Arachi H."/>
            <person name="Azer M."/>
            <person name="Bachantsang P."/>
            <person name="Barry A."/>
            <person name="Bayul T."/>
            <person name="Berlin A."/>
            <person name="Bessette D."/>
            <person name="Bloom T."/>
            <person name="Bloom T."/>
            <person name="Boguslavskiy L."/>
            <person name="Bonnet C."/>
            <person name="Boukhgalter B."/>
            <person name="Bourzgui I."/>
            <person name="Brown A."/>
            <person name="Cahill P."/>
            <person name="Channer S."/>
            <person name="Cheshatsang Y."/>
            <person name="Chuda L."/>
            <person name="Citroen M."/>
            <person name="Collymore A."/>
            <person name="Cooke P."/>
            <person name="Costello M."/>
            <person name="D'Aco K."/>
            <person name="Daza R."/>
            <person name="De Haan G."/>
            <person name="DeGray S."/>
            <person name="DeMaso C."/>
            <person name="Dhargay N."/>
            <person name="Dooley K."/>
            <person name="Dooley E."/>
            <person name="Doricent M."/>
            <person name="Dorje P."/>
            <person name="Dorjee K."/>
            <person name="Dupes A."/>
            <person name="Elong R."/>
            <person name="Falk J."/>
            <person name="Farina A."/>
            <person name="Faro S."/>
            <person name="Ferguson D."/>
            <person name="Fisher S."/>
            <person name="Foley C.D."/>
            <person name="Franke A."/>
            <person name="Friedrich D."/>
            <person name="Gadbois L."/>
            <person name="Gearin G."/>
            <person name="Gearin C.R."/>
            <person name="Giannoukos G."/>
            <person name="Goode T."/>
            <person name="Graham J."/>
            <person name="Grandbois E."/>
            <person name="Grewal S."/>
            <person name="Gyaltsen K."/>
            <person name="Hafez N."/>
            <person name="Hagos B."/>
            <person name="Hall J."/>
            <person name="Henson C."/>
            <person name="Hollinger A."/>
            <person name="Honan T."/>
            <person name="Huard M.D."/>
            <person name="Hughes L."/>
            <person name="Hurhula B."/>
            <person name="Husby M.E."/>
            <person name="Kamat A."/>
            <person name="Kanga B."/>
            <person name="Kashin S."/>
            <person name="Khazanovich D."/>
            <person name="Kisner P."/>
            <person name="Lance K."/>
            <person name="Lara M."/>
            <person name="Lee W."/>
            <person name="Lennon N."/>
            <person name="Letendre F."/>
            <person name="LeVine R."/>
            <person name="Lipovsky A."/>
            <person name="Liu X."/>
            <person name="Liu J."/>
            <person name="Liu S."/>
            <person name="Lokyitsang T."/>
            <person name="Lokyitsang Y."/>
            <person name="Lubonja R."/>
            <person name="Lui A."/>
            <person name="MacDonald P."/>
            <person name="Magnisalis V."/>
            <person name="Maru K."/>
            <person name="Matthews C."/>
            <person name="McCusker W."/>
            <person name="McDonough S."/>
            <person name="Mehta T."/>
            <person name="Meldrim J."/>
            <person name="Meneus L."/>
            <person name="Mihai O."/>
            <person name="Mihalev A."/>
            <person name="Mihova T."/>
            <person name="Mittelman R."/>
            <person name="Mlenga V."/>
            <person name="Montmayeur A."/>
            <person name="Mulrain L."/>
            <person name="Navidi A."/>
            <person name="Naylor J."/>
            <person name="Negash T."/>
            <person name="Nguyen T."/>
            <person name="Nguyen N."/>
            <person name="Nicol R."/>
            <person name="Norbu C."/>
            <person name="Norbu N."/>
            <person name="Novod N."/>
            <person name="O'Neill B."/>
            <person name="Osman S."/>
            <person name="Markiewicz E."/>
            <person name="Oyono O.L."/>
            <person name="Patti C."/>
            <person name="Phunkhang P."/>
            <person name="Pierre F."/>
            <person name="Priest M."/>
            <person name="Raghuraman S."/>
            <person name="Rege F."/>
            <person name="Reyes R."/>
            <person name="Rise C."/>
            <person name="Rogov P."/>
            <person name="Ross K."/>
            <person name="Ryan E."/>
            <person name="Settipalli S."/>
            <person name="Shea T."/>
            <person name="Sherpa N."/>
            <person name="Shi L."/>
            <person name="Shih D."/>
            <person name="Sparrow T."/>
            <person name="Spaulding J."/>
            <person name="Stalker J."/>
            <person name="Stange-Thomann N."/>
            <person name="Stavropoulos S."/>
            <person name="Stone C."/>
            <person name="Strader C."/>
            <person name="Tesfaye S."/>
            <person name="Thomson T."/>
            <person name="Thoulutsang Y."/>
            <person name="Thoulutsang D."/>
            <person name="Topham K."/>
            <person name="Topping I."/>
            <person name="Tsamla T."/>
            <person name="Vassiliev H."/>
            <person name="Vo A."/>
            <person name="Wangchuk T."/>
            <person name="Wangdi T."/>
            <person name="Weiand M."/>
            <person name="Wilkinson J."/>
            <person name="Wilson A."/>
            <person name="Yadav S."/>
            <person name="Young G."/>
            <person name="Yu Q."/>
            <person name="Zembek L."/>
            <person name="Zhong D."/>
            <person name="Zimmer A."/>
            <person name="Zwirko Z."/>
            <person name="Jaffe D.B."/>
            <person name="Alvarez P."/>
            <person name="Brockman W."/>
            <person name="Butler J."/>
            <person name="Chin C."/>
            <person name="Gnerre S."/>
            <person name="MacCallum I."/>
            <person name="Graves J.A."/>
            <person name="Ponting C.P."/>
            <person name="Breen M."/>
            <person name="Samollow P.B."/>
            <person name="Lander E.S."/>
            <person name="Lindblad-Toh K."/>
        </authorList>
    </citation>
    <scope>NUCLEOTIDE SEQUENCE [LARGE SCALE GENOMIC DNA]</scope>
</reference>
<accession>A0A5F8H6N5</accession>
<evidence type="ECO:0000313" key="9">
    <source>
        <dbReference type="Proteomes" id="UP000002280"/>
    </source>
</evidence>
<dbReference type="PROSITE" id="PS51845">
    <property type="entry name" value="PDEASE_I_2"/>
    <property type="match status" value="1"/>
</dbReference>
<evidence type="ECO:0000256" key="2">
    <source>
        <dbReference type="ARBA" id="ARBA00022723"/>
    </source>
</evidence>
<comment type="cofactor">
    <cofactor evidence="5">
        <name>a divalent metal cation</name>
        <dbReference type="ChEBI" id="CHEBI:60240"/>
    </cofactor>
    <text evidence="5">Binds 2 divalent metal cations per subunit. Site 1 may preferentially bind zinc ions, while site 2 has a preference for magnesium and/or manganese ions.</text>
</comment>
<gene>
    <name evidence="8" type="primary">PDE6A</name>
</gene>
<dbReference type="Proteomes" id="UP000002280">
    <property type="component" value="Chromosome 1"/>
</dbReference>
<dbReference type="GeneTree" id="ENSGT00940000161330"/>
<dbReference type="PROSITE" id="PS00126">
    <property type="entry name" value="PDEASE_I_1"/>
    <property type="match status" value="1"/>
</dbReference>
<sequence>MGEVTAAEVEKFLDANISFAKHYYNDQFRAKVISELLGAKETAVDFSHFHSLTSVEESEIIFDLLRDFQENLQPEKSMFNVMKKLCFLLQADRMSLFMYRARNGIAELATRFFNVHKDAVLEDCLVMPDSEIVFPLDMGVVGHVAHAKKTVNVPNTEEILLWSGSKVFEELTDIERQFHKALYTVRAFLNCDRYSVGLLDMTKQKEFFDVWPVLMGEAPPYSGPRTPDGREINFYKVIDYILHGKEDIKVIPNPAPDHWALVSGLPTYVAQNGLICNIMNASAEDFFNFQQEPLDESGWMIKNVLSMPIVNKKEEIVGVATFYNRKDGKPFDEMDETLMESLTQFLGWSVLNPDTYESMNKLENRKDVFQDMVKYHVKCDNEEIQEILKTREVYGKEPWDCEEEELLEILQEELPDAEEYEINKFHFSDLPLTELQLVKCGIQMYYELKVVDKFHIPQEALVRFMYSLSKGYRRITFTHWHLEALAMVTAAFCHDIDHRGTNNLYQMKSQNPLAKLHGSSILERHHLEFGKTLLRDESLNIFQNLNRRQHEHAIHMMDIAIIATDLALYFKKRAMFQKIVDQSKTYESEQEWTQYMMLEQTRKEIQMASTVALLVAAEFWEQGDLERTVLQQNPIPMMDRNKADELPKLQVGFIDFVCTFVYKEFSRFHEQITPMLDGITNNRKEWKALADEYDAKMKALEEEKQKKAEAQQGL</sequence>
<feature type="domain" description="PDEase" evidence="7">
    <location>
        <begin position="402"/>
        <end position="693"/>
    </location>
</feature>
<dbReference type="InterPro" id="IPR036971">
    <property type="entry name" value="PDEase_catalytic_dom_sf"/>
</dbReference>
<dbReference type="InterPro" id="IPR023174">
    <property type="entry name" value="PDEase_CS"/>
</dbReference>
<dbReference type="SUPFAM" id="SSF55781">
    <property type="entry name" value="GAF domain-like"/>
    <property type="match status" value="2"/>
</dbReference>
<evidence type="ECO:0000256" key="3">
    <source>
        <dbReference type="ARBA" id="ARBA00022801"/>
    </source>
</evidence>
<dbReference type="Gene3D" id="3.30.450.40">
    <property type="match status" value="2"/>
</dbReference>
<reference evidence="8" key="2">
    <citation type="submission" date="2025-08" db="UniProtKB">
        <authorList>
            <consortium name="Ensembl"/>
        </authorList>
    </citation>
    <scope>IDENTIFICATION</scope>
</reference>
<dbReference type="SMART" id="SM00065">
    <property type="entry name" value="GAF"/>
    <property type="match status" value="1"/>
</dbReference>
<dbReference type="AlphaFoldDB" id="A0A5F8H6N5"/>
<feature type="binding site" evidence="4">
    <location>
        <position position="495"/>
    </location>
    <ligand>
        <name>Zn(2+)</name>
        <dbReference type="ChEBI" id="CHEBI:29105"/>
        <label>1</label>
    </ligand>
</feature>
<organism evidence="8 9">
    <name type="scientific">Monodelphis domestica</name>
    <name type="common">Gray short-tailed opossum</name>
    <dbReference type="NCBI Taxonomy" id="13616"/>
    <lineage>
        <taxon>Eukaryota</taxon>
        <taxon>Metazoa</taxon>
        <taxon>Chordata</taxon>
        <taxon>Craniata</taxon>
        <taxon>Vertebrata</taxon>
        <taxon>Euteleostomi</taxon>
        <taxon>Mammalia</taxon>
        <taxon>Metatheria</taxon>
        <taxon>Didelphimorphia</taxon>
        <taxon>Didelphidae</taxon>
        <taxon>Monodelphis</taxon>
    </lineage>
</organism>
<dbReference type="GO" id="GO:0007165">
    <property type="term" value="P:signal transduction"/>
    <property type="evidence" value="ECO:0007669"/>
    <property type="project" value="InterPro"/>
</dbReference>
<dbReference type="InterPro" id="IPR023088">
    <property type="entry name" value="PDEase"/>
</dbReference>
<reference evidence="8" key="3">
    <citation type="submission" date="2025-09" db="UniProtKB">
        <authorList>
            <consortium name="Ensembl"/>
        </authorList>
    </citation>
    <scope>IDENTIFICATION</scope>
</reference>
<dbReference type="FunFam" id="3.30.450.40:FF:000001">
    <property type="entry name" value="Phosphodiesterase"/>
    <property type="match status" value="1"/>
</dbReference>
<dbReference type="InterPro" id="IPR002073">
    <property type="entry name" value="PDEase_catalytic_dom"/>
</dbReference>
<evidence type="ECO:0000256" key="4">
    <source>
        <dbReference type="PIRSR" id="PIRSR623088-3"/>
    </source>
</evidence>
<keyword evidence="9" id="KW-1185">Reference proteome</keyword>
<dbReference type="CDD" id="cd00077">
    <property type="entry name" value="HDc"/>
    <property type="match status" value="1"/>
</dbReference>
<comment type="similarity">
    <text evidence="5">Belongs to the cyclic nucleotide phosphodiesterase family.</text>
</comment>
<dbReference type="PANTHER" id="PTHR11347">
    <property type="entry name" value="CYCLIC NUCLEOTIDE PHOSPHODIESTERASE"/>
    <property type="match status" value="1"/>
</dbReference>
<dbReference type="Bgee" id="ENSMODG00000009879">
    <property type="expression patterns" value="Expressed in uterus and 6 other cell types or tissues"/>
</dbReference>
<evidence type="ECO:0000313" key="8">
    <source>
        <dbReference type="Ensembl" id="ENSMODP00000055447.1"/>
    </source>
</evidence>
<keyword evidence="1" id="KW-0140">cGMP</keyword>
<dbReference type="Pfam" id="PF00233">
    <property type="entry name" value="PDEase_I"/>
    <property type="match status" value="1"/>
</dbReference>
<feature type="coiled-coil region" evidence="6">
    <location>
        <begin position="683"/>
        <end position="713"/>
    </location>
</feature>
<feature type="binding site" evidence="4">
    <location>
        <position position="495"/>
    </location>
    <ligand>
        <name>Zn(2+)</name>
        <dbReference type="ChEBI" id="CHEBI:29105"/>
        <label>2</label>
    </ligand>
</feature>
<protein>
    <recommendedName>
        <fullName evidence="5">Phosphodiesterase</fullName>
        <ecNumber evidence="5">3.1.4.-</ecNumber>
    </recommendedName>
</protein>
<dbReference type="GO" id="GO:0004114">
    <property type="term" value="F:3',5'-cyclic-nucleotide phosphodiesterase activity"/>
    <property type="evidence" value="ECO:0007669"/>
    <property type="project" value="InterPro"/>
</dbReference>
<keyword evidence="3 5" id="KW-0378">Hydrolase</keyword>
<dbReference type="InterPro" id="IPR003018">
    <property type="entry name" value="GAF"/>
</dbReference>
<dbReference type="Gene3D" id="1.10.1300.10">
    <property type="entry name" value="3'5'-cyclic nucleotide phosphodiesterase, catalytic domain"/>
    <property type="match status" value="1"/>
</dbReference>
<proteinExistence type="inferred from homology"/>
<evidence type="ECO:0000256" key="1">
    <source>
        <dbReference type="ARBA" id="ARBA00022535"/>
    </source>
</evidence>
<dbReference type="Ensembl" id="ENSMODT00000072729.1">
    <property type="protein sequence ID" value="ENSMODP00000055447.1"/>
    <property type="gene ID" value="ENSMODG00000009879.4"/>
</dbReference>
<evidence type="ECO:0000259" key="7">
    <source>
        <dbReference type="PROSITE" id="PS51845"/>
    </source>
</evidence>
<feature type="binding site" evidence="4">
    <location>
        <position position="494"/>
    </location>
    <ligand>
        <name>Zn(2+)</name>
        <dbReference type="ChEBI" id="CHEBI:29105"/>
        <label>1</label>
    </ligand>
</feature>
<dbReference type="InterPro" id="IPR003607">
    <property type="entry name" value="HD/PDEase_dom"/>
</dbReference>
<name>A0A5F8H6N5_MONDO</name>
<dbReference type="InterPro" id="IPR029016">
    <property type="entry name" value="GAF-like_dom_sf"/>
</dbReference>
<evidence type="ECO:0000256" key="6">
    <source>
        <dbReference type="SAM" id="Coils"/>
    </source>
</evidence>